<dbReference type="EMBL" id="CP036271">
    <property type="protein sequence ID" value="QDT52905.1"/>
    <property type="molecule type" value="Genomic_DNA"/>
</dbReference>
<organism evidence="2 3">
    <name type="scientific">Caulifigura coniformis</name>
    <dbReference type="NCBI Taxonomy" id="2527983"/>
    <lineage>
        <taxon>Bacteria</taxon>
        <taxon>Pseudomonadati</taxon>
        <taxon>Planctomycetota</taxon>
        <taxon>Planctomycetia</taxon>
        <taxon>Planctomycetales</taxon>
        <taxon>Planctomycetaceae</taxon>
        <taxon>Caulifigura</taxon>
    </lineage>
</organism>
<name>A0A517S9U0_9PLAN</name>
<keyword evidence="1" id="KW-1133">Transmembrane helix</keyword>
<evidence type="ECO:0000313" key="2">
    <source>
        <dbReference type="EMBL" id="QDT52905.1"/>
    </source>
</evidence>
<feature type="transmembrane region" description="Helical" evidence="1">
    <location>
        <begin position="44"/>
        <end position="71"/>
    </location>
</feature>
<feature type="transmembrane region" description="Helical" evidence="1">
    <location>
        <begin position="237"/>
        <end position="259"/>
    </location>
</feature>
<dbReference type="RefSeq" id="WP_145027647.1">
    <property type="nucleotide sequence ID" value="NZ_CP036271.1"/>
</dbReference>
<protein>
    <recommendedName>
        <fullName evidence="4">DUF4013 domain-containing protein</fullName>
    </recommendedName>
</protein>
<keyword evidence="3" id="KW-1185">Reference proteome</keyword>
<dbReference type="AlphaFoldDB" id="A0A517S9U0"/>
<sequence length="394" mass="44131">MSFVLDGEIDVAESATGKPEAASPLPAWWKRSLWWTGRVVRDGFGLASVIVLLAVLAAIPLLNFAALGYLLAAEGRVARGGRIRDGVPLLEIAPRLGSMALGLWLWTLPLRFVAGAVADAQLIAPGGEHHRRLLNLQTILWAAISLHLCLALARGGSPGCFVRPIRNARWLWKQLRSGSYWSRAGELVNEFLEPLRFGRHWWLGVRGFIVAFAWLFVPSALLAALRRLEPGPGLTTIAGGLLLVWVFGWIPFLQARFAAEQRMRTGFQLKSVRELWRHAPLAWLCVCIVLYVLSLPLYLFKVALPPDDAIWFVTLIFIASILPTRILTGWAYRRAVRKQAEGQRAHLLVRLACRTLLLPLLGLYVFLLFFTQFIDEHGKQALFEHHAFLLPWPG</sequence>
<keyword evidence="1" id="KW-0472">Membrane</keyword>
<dbReference type="OrthoDB" id="267627at2"/>
<accession>A0A517S9U0</accession>
<feature type="transmembrane region" description="Helical" evidence="1">
    <location>
        <begin position="309"/>
        <end position="330"/>
    </location>
</feature>
<feature type="transmembrane region" description="Helical" evidence="1">
    <location>
        <begin position="351"/>
        <end position="374"/>
    </location>
</feature>
<feature type="transmembrane region" description="Helical" evidence="1">
    <location>
        <begin position="203"/>
        <end position="225"/>
    </location>
</feature>
<evidence type="ECO:0000313" key="3">
    <source>
        <dbReference type="Proteomes" id="UP000315700"/>
    </source>
</evidence>
<feature type="transmembrane region" description="Helical" evidence="1">
    <location>
        <begin position="280"/>
        <end position="303"/>
    </location>
</feature>
<dbReference type="InterPro" id="IPR025098">
    <property type="entry name" value="DUF4013"/>
</dbReference>
<gene>
    <name evidence="2" type="ORF">Pan44_09180</name>
</gene>
<proteinExistence type="predicted"/>
<evidence type="ECO:0000256" key="1">
    <source>
        <dbReference type="SAM" id="Phobius"/>
    </source>
</evidence>
<reference evidence="2 3" key="1">
    <citation type="submission" date="2019-02" db="EMBL/GenBank/DDBJ databases">
        <title>Deep-cultivation of Planctomycetes and their phenomic and genomic characterization uncovers novel biology.</title>
        <authorList>
            <person name="Wiegand S."/>
            <person name="Jogler M."/>
            <person name="Boedeker C."/>
            <person name="Pinto D."/>
            <person name="Vollmers J."/>
            <person name="Rivas-Marin E."/>
            <person name="Kohn T."/>
            <person name="Peeters S.H."/>
            <person name="Heuer A."/>
            <person name="Rast P."/>
            <person name="Oberbeckmann S."/>
            <person name="Bunk B."/>
            <person name="Jeske O."/>
            <person name="Meyerdierks A."/>
            <person name="Storesund J.E."/>
            <person name="Kallscheuer N."/>
            <person name="Luecker S."/>
            <person name="Lage O.M."/>
            <person name="Pohl T."/>
            <person name="Merkel B.J."/>
            <person name="Hornburger P."/>
            <person name="Mueller R.-W."/>
            <person name="Bruemmer F."/>
            <person name="Labrenz M."/>
            <person name="Spormann A.M."/>
            <person name="Op den Camp H."/>
            <person name="Overmann J."/>
            <person name="Amann R."/>
            <person name="Jetten M.S.M."/>
            <person name="Mascher T."/>
            <person name="Medema M.H."/>
            <person name="Devos D.P."/>
            <person name="Kaster A.-K."/>
            <person name="Ovreas L."/>
            <person name="Rohde M."/>
            <person name="Galperin M.Y."/>
            <person name="Jogler C."/>
        </authorList>
    </citation>
    <scope>NUCLEOTIDE SEQUENCE [LARGE SCALE GENOMIC DNA]</scope>
    <source>
        <strain evidence="2 3">Pan44</strain>
    </source>
</reference>
<dbReference type="KEGG" id="ccos:Pan44_09180"/>
<keyword evidence="1" id="KW-0812">Transmembrane</keyword>
<dbReference type="Pfam" id="PF13197">
    <property type="entry name" value="DUF4013"/>
    <property type="match status" value="1"/>
</dbReference>
<dbReference type="Proteomes" id="UP000315700">
    <property type="component" value="Chromosome"/>
</dbReference>
<dbReference type="InParanoid" id="A0A517S9U0"/>
<evidence type="ECO:0008006" key="4">
    <source>
        <dbReference type="Google" id="ProtNLM"/>
    </source>
</evidence>